<dbReference type="Proteomes" id="UP001221757">
    <property type="component" value="Unassembled WGS sequence"/>
</dbReference>
<feature type="compositionally biased region" description="Low complexity" evidence="1">
    <location>
        <begin position="137"/>
        <end position="151"/>
    </location>
</feature>
<dbReference type="AlphaFoldDB" id="A0AAD7G0F8"/>
<name>A0AAD7G0F8_MYCRO</name>
<feature type="region of interest" description="Disordered" evidence="1">
    <location>
        <begin position="137"/>
        <end position="223"/>
    </location>
</feature>
<feature type="region of interest" description="Disordered" evidence="1">
    <location>
        <begin position="79"/>
        <end position="111"/>
    </location>
</feature>
<evidence type="ECO:0000313" key="3">
    <source>
        <dbReference type="Proteomes" id="UP001221757"/>
    </source>
</evidence>
<comment type="caution">
    <text evidence="2">The sequence shown here is derived from an EMBL/GenBank/DDBJ whole genome shotgun (WGS) entry which is preliminary data.</text>
</comment>
<accession>A0AAD7G0F8</accession>
<sequence>MPLGAVGCGASDLMGERLDGVRLRGRGVGGGEGGREAPRLPASSAFRFIGGEQPPRHGRTQRLPSAALLLASIYSSRIPIPAPEHPQPAPSSFPPSPAAARGTHSACPTLPTLPAGVTTLSAGPSNNGYPSVVLAPPAPSASSSAPASPAVFGALRSRTRRPGRRARFDGERRRSTRARTQRLPSATSPSGALRTTEDRKGDARTRISRPAPSLLGGSSCTRVSRSSSPYGLDRLYGLLPAGATCLWSLSPHMNKAQMHSDAARAALASGSAW</sequence>
<evidence type="ECO:0000313" key="2">
    <source>
        <dbReference type="EMBL" id="KAJ7652980.1"/>
    </source>
</evidence>
<gene>
    <name evidence="2" type="ORF">B0H17DRAFT_403555</name>
</gene>
<feature type="compositionally biased region" description="Pro residues" evidence="1">
    <location>
        <begin position="80"/>
        <end position="97"/>
    </location>
</feature>
<keyword evidence="3" id="KW-1185">Reference proteome</keyword>
<evidence type="ECO:0000256" key="1">
    <source>
        <dbReference type="SAM" id="MobiDB-lite"/>
    </source>
</evidence>
<organism evidence="2 3">
    <name type="scientific">Mycena rosella</name>
    <name type="common">Pink bonnet</name>
    <name type="synonym">Agaricus rosellus</name>
    <dbReference type="NCBI Taxonomy" id="1033263"/>
    <lineage>
        <taxon>Eukaryota</taxon>
        <taxon>Fungi</taxon>
        <taxon>Dikarya</taxon>
        <taxon>Basidiomycota</taxon>
        <taxon>Agaricomycotina</taxon>
        <taxon>Agaricomycetes</taxon>
        <taxon>Agaricomycetidae</taxon>
        <taxon>Agaricales</taxon>
        <taxon>Marasmiineae</taxon>
        <taxon>Mycenaceae</taxon>
        <taxon>Mycena</taxon>
    </lineage>
</organism>
<feature type="compositionally biased region" description="Basic and acidic residues" evidence="1">
    <location>
        <begin position="195"/>
        <end position="205"/>
    </location>
</feature>
<dbReference type="EMBL" id="JARKIE010000340">
    <property type="protein sequence ID" value="KAJ7652980.1"/>
    <property type="molecule type" value="Genomic_DNA"/>
</dbReference>
<protein>
    <submittedName>
        <fullName evidence="2">Uncharacterized protein</fullName>
    </submittedName>
</protein>
<proteinExistence type="predicted"/>
<reference evidence="2" key="1">
    <citation type="submission" date="2023-03" db="EMBL/GenBank/DDBJ databases">
        <title>Massive genome expansion in bonnet fungi (Mycena s.s.) driven by repeated elements and novel gene families across ecological guilds.</title>
        <authorList>
            <consortium name="Lawrence Berkeley National Laboratory"/>
            <person name="Harder C.B."/>
            <person name="Miyauchi S."/>
            <person name="Viragh M."/>
            <person name="Kuo A."/>
            <person name="Thoen E."/>
            <person name="Andreopoulos B."/>
            <person name="Lu D."/>
            <person name="Skrede I."/>
            <person name="Drula E."/>
            <person name="Henrissat B."/>
            <person name="Morin E."/>
            <person name="Kohler A."/>
            <person name="Barry K."/>
            <person name="LaButti K."/>
            <person name="Morin E."/>
            <person name="Salamov A."/>
            <person name="Lipzen A."/>
            <person name="Mereny Z."/>
            <person name="Hegedus B."/>
            <person name="Baldrian P."/>
            <person name="Stursova M."/>
            <person name="Weitz H."/>
            <person name="Taylor A."/>
            <person name="Grigoriev I.V."/>
            <person name="Nagy L.G."/>
            <person name="Martin F."/>
            <person name="Kauserud H."/>
        </authorList>
    </citation>
    <scope>NUCLEOTIDE SEQUENCE</scope>
    <source>
        <strain evidence="2">CBHHK067</strain>
    </source>
</reference>